<evidence type="ECO:0000313" key="11">
    <source>
        <dbReference type="Proteomes" id="UP000008204"/>
    </source>
</evidence>
<proteinExistence type="inferred from homology"/>
<keyword evidence="11" id="KW-1185">Reference proteome</keyword>
<dbReference type="PROSITE" id="PS01026">
    <property type="entry name" value="PHOTOSYSTEM_I_PSAGK"/>
    <property type="match status" value="1"/>
</dbReference>
<protein>
    <recommendedName>
        <fullName evidence="9">Photosystem I reaction center subunit PsaK</fullName>
    </recommendedName>
    <alternativeName>
        <fullName evidence="9">Photosystem I subunit X</fullName>
    </alternativeName>
</protein>
<evidence type="ECO:0000256" key="9">
    <source>
        <dbReference type="HAMAP-Rule" id="MF_00474"/>
    </source>
</evidence>
<evidence type="ECO:0000256" key="1">
    <source>
        <dbReference type="ARBA" id="ARBA00004141"/>
    </source>
</evidence>
<feature type="transmembrane region" description="Helical" evidence="9">
    <location>
        <begin position="62"/>
        <end position="83"/>
    </location>
</feature>
<comment type="subcellular location">
    <subcellularLocation>
        <location evidence="9">Cellular thylakoid membrane</location>
        <topology evidence="9">Multi-pass membrane protein</topology>
    </subcellularLocation>
    <subcellularLocation>
        <location evidence="1">Membrane</location>
        <topology evidence="1">Multi-pass membrane protein</topology>
    </subcellularLocation>
</comment>
<keyword evidence="3 9" id="KW-0602">Photosynthesis</keyword>
<dbReference type="InterPro" id="IPR017492">
    <property type="entry name" value="PSI_PsaK"/>
</dbReference>
<evidence type="ECO:0000256" key="5">
    <source>
        <dbReference type="ARBA" id="ARBA00022836"/>
    </source>
</evidence>
<reference evidence="11" key="1">
    <citation type="journal article" date="2011" name="MBio">
        <title>Novel metabolic attributes of the genus Cyanothece, comprising a group of unicellular nitrogen-fixing Cyanobacteria.</title>
        <authorList>
            <person name="Bandyopadhyay A."/>
            <person name="Elvitigala T."/>
            <person name="Welsh E."/>
            <person name="Stockel J."/>
            <person name="Liberton M."/>
            <person name="Min H."/>
            <person name="Sherman L.A."/>
            <person name="Pakrasi H.B."/>
        </authorList>
    </citation>
    <scope>NUCLEOTIDE SEQUENCE [LARGE SCALE GENOMIC DNA]</scope>
    <source>
        <strain evidence="11">PCC 8801</strain>
    </source>
</reference>
<evidence type="ECO:0000256" key="4">
    <source>
        <dbReference type="ARBA" id="ARBA00022692"/>
    </source>
</evidence>
<dbReference type="NCBIfam" id="TIGR03049">
    <property type="entry name" value="PS_I_psaK"/>
    <property type="match status" value="1"/>
</dbReference>
<dbReference type="RefSeq" id="WP_012596445.1">
    <property type="nucleotide sequence ID" value="NC_011726.1"/>
</dbReference>
<keyword evidence="4 9" id="KW-0812">Transmembrane</keyword>
<keyword evidence="5 9" id="KW-0603">Photosystem I</keyword>
<sequence>MSSTLLLAAASVPTTIAWSPKVAFVMIVANIVAIAIGKLTIAQPSTGTALPSPAMFGGMGLGALLGTTSLGHILGVGLILGLANAGVL</sequence>
<dbReference type="InterPro" id="IPR035982">
    <property type="entry name" value="PSI_centre_PsaK_sf"/>
</dbReference>
<dbReference type="EMBL" id="CP001287">
    <property type="protein sequence ID" value="ACK67184.1"/>
    <property type="molecule type" value="Genomic_DNA"/>
</dbReference>
<comment type="caution">
    <text evidence="9">Lacks conserved residue(s) required for the propagation of feature annotation.</text>
</comment>
<evidence type="ECO:0000313" key="10">
    <source>
        <dbReference type="EMBL" id="ACK67184.1"/>
    </source>
</evidence>
<dbReference type="GO" id="GO:0015979">
    <property type="term" value="P:photosynthesis"/>
    <property type="evidence" value="ECO:0007669"/>
    <property type="project" value="UniProtKB-UniRule"/>
</dbReference>
<dbReference type="AlphaFoldDB" id="B7JY82"/>
<dbReference type="STRING" id="41431.PCC8801_3207"/>
<dbReference type="SUPFAM" id="SSF81563">
    <property type="entry name" value="Photosystem I reaction center subunit X, PsaK"/>
    <property type="match status" value="1"/>
</dbReference>
<evidence type="ECO:0000256" key="3">
    <source>
        <dbReference type="ARBA" id="ARBA00022531"/>
    </source>
</evidence>
<dbReference type="HOGENOM" id="CLU_160496_1_0_3"/>
<gene>
    <name evidence="9" type="primary">psaK</name>
    <name evidence="10" type="ordered locus">PCC8801_3207</name>
</gene>
<dbReference type="InterPro" id="IPR037101">
    <property type="entry name" value="PSI_PsaK_bact"/>
</dbReference>
<name>B7JY82_RIPO1</name>
<dbReference type="Proteomes" id="UP000008204">
    <property type="component" value="Chromosome"/>
</dbReference>
<dbReference type="InterPro" id="IPR000549">
    <property type="entry name" value="PSI_PsaG/PsaK"/>
</dbReference>
<dbReference type="HAMAP" id="MF_00474">
    <property type="entry name" value="PSI_PsaK"/>
    <property type="match status" value="1"/>
</dbReference>
<evidence type="ECO:0000256" key="8">
    <source>
        <dbReference type="ARBA" id="ARBA00023136"/>
    </source>
</evidence>
<keyword evidence="6 9" id="KW-1133">Transmembrane helix</keyword>
<dbReference type="Pfam" id="PF01241">
    <property type="entry name" value="PSI_PSAK"/>
    <property type="match status" value="1"/>
</dbReference>
<dbReference type="Gene3D" id="1.20.860.20">
    <property type="entry name" value="Photosystem I PsaK, reaction centre"/>
    <property type="match status" value="1"/>
</dbReference>
<dbReference type="KEGG" id="cyp:PCC8801_3207"/>
<accession>B7JY82</accession>
<dbReference type="eggNOG" id="ENOG5032YIH">
    <property type="taxonomic scope" value="Bacteria"/>
</dbReference>
<evidence type="ECO:0000256" key="2">
    <source>
        <dbReference type="ARBA" id="ARBA00006458"/>
    </source>
</evidence>
<keyword evidence="7 9" id="KW-0793">Thylakoid</keyword>
<evidence type="ECO:0000256" key="7">
    <source>
        <dbReference type="ARBA" id="ARBA00023078"/>
    </source>
</evidence>
<evidence type="ECO:0000256" key="6">
    <source>
        <dbReference type="ARBA" id="ARBA00022989"/>
    </source>
</evidence>
<keyword evidence="8 9" id="KW-0472">Membrane</keyword>
<dbReference type="GO" id="GO:0009522">
    <property type="term" value="C:photosystem I"/>
    <property type="evidence" value="ECO:0007669"/>
    <property type="project" value="UniProtKB-KW"/>
</dbReference>
<organism evidence="10 11">
    <name type="scientific">Rippkaea orientalis (strain PCC 8801 / RF-1)</name>
    <name type="common">Cyanothece sp. (strain PCC 8801)</name>
    <dbReference type="NCBI Taxonomy" id="41431"/>
    <lineage>
        <taxon>Bacteria</taxon>
        <taxon>Bacillati</taxon>
        <taxon>Cyanobacteriota</taxon>
        <taxon>Cyanophyceae</taxon>
        <taxon>Oscillatoriophycideae</taxon>
        <taxon>Chroococcales</taxon>
        <taxon>Aphanothecaceae</taxon>
        <taxon>Rippkaea</taxon>
        <taxon>Rippkaea orientalis</taxon>
    </lineage>
</organism>
<comment type="similarity">
    <text evidence="2 9">Belongs to the PsaG/PsaK family.</text>
</comment>
<dbReference type="GO" id="GO:0031676">
    <property type="term" value="C:plasma membrane-derived thylakoid membrane"/>
    <property type="evidence" value="ECO:0007669"/>
    <property type="project" value="UniProtKB-SubCell"/>
</dbReference>